<proteinExistence type="predicted"/>
<sequence length="254" mass="27256">MSREAGNEAGVAWVGADGCPGGWVAVGVTTAGDLRSRVCPDVVALRAWAGAGALILIDIPIGLREDGSAGRDCDREARRLLRAPRAASVFTPPVRACLEEGNWAAANARSRRLTGRGLSRQAWNIARKIREVDGWLRADPERQRLLREAHPEVLFQALNDGAPMRHPKRRSAGRRERLAVLARHAPDAPAFFEGERAVLRRAGAMADDLLDAMVCALAPWASRGALATLPAEPEQDAAGLRMEIVYPLAAAVSG</sequence>
<dbReference type="AlphaFoldDB" id="A0A2U2N3U5"/>
<comment type="caution">
    <text evidence="1">The sequence shown here is derived from an EMBL/GenBank/DDBJ whole genome shotgun (WGS) entry which is preliminary data.</text>
</comment>
<reference evidence="1 2" key="1">
    <citation type="submission" date="2018-05" db="EMBL/GenBank/DDBJ databases">
        <title>Spiribacter halobius sp. nov., a moderately halophilic bacterium isolated from marine solar saltern.</title>
        <authorList>
            <person name="Zheng W.-S."/>
            <person name="Lu D.-C."/>
            <person name="Du Z.-J."/>
        </authorList>
    </citation>
    <scope>NUCLEOTIDE SEQUENCE [LARGE SCALE GENOMIC DNA]</scope>
    <source>
        <strain evidence="1 2">E85</strain>
    </source>
</reference>
<accession>A0A2U2N3U5</accession>
<dbReference type="Proteomes" id="UP000245474">
    <property type="component" value="Unassembled WGS sequence"/>
</dbReference>
<dbReference type="InterPro" id="IPR007362">
    <property type="entry name" value="DUF429"/>
</dbReference>
<dbReference type="RefSeq" id="WP_109677543.1">
    <property type="nucleotide sequence ID" value="NZ_CP086615.1"/>
</dbReference>
<evidence type="ECO:0000313" key="1">
    <source>
        <dbReference type="EMBL" id="PWG63895.1"/>
    </source>
</evidence>
<organism evidence="1 2">
    <name type="scientific">Sediminicurvatus halobius</name>
    <dbReference type="NCBI Taxonomy" id="2182432"/>
    <lineage>
        <taxon>Bacteria</taxon>
        <taxon>Pseudomonadati</taxon>
        <taxon>Pseudomonadota</taxon>
        <taxon>Gammaproteobacteria</taxon>
        <taxon>Chromatiales</taxon>
        <taxon>Ectothiorhodospiraceae</taxon>
        <taxon>Sediminicurvatus</taxon>
    </lineage>
</organism>
<name>A0A2U2N3U5_9GAMM</name>
<evidence type="ECO:0000313" key="2">
    <source>
        <dbReference type="Proteomes" id="UP000245474"/>
    </source>
</evidence>
<dbReference type="OrthoDB" id="9811476at2"/>
<dbReference type="Pfam" id="PF04250">
    <property type="entry name" value="DUF429"/>
    <property type="match status" value="1"/>
</dbReference>
<protein>
    <submittedName>
        <fullName evidence="1">DUF429 domain-containing protein</fullName>
    </submittedName>
</protein>
<gene>
    <name evidence="1" type="ORF">DEM34_06760</name>
</gene>
<dbReference type="EMBL" id="QFFI01000008">
    <property type="protein sequence ID" value="PWG63895.1"/>
    <property type="molecule type" value="Genomic_DNA"/>
</dbReference>
<keyword evidence="2" id="KW-1185">Reference proteome</keyword>